<sequence length="78" mass="7847">MEQMQDTTQGLMDAWMASGGTVMASNVVKTMNDPALSAAAVTANTGGQCSVEVESIDPALSAAAVSTGHAGFPCRAPM</sequence>
<protein>
    <submittedName>
        <fullName evidence="1">Uncharacterized protein</fullName>
    </submittedName>
</protein>
<evidence type="ECO:0000313" key="2">
    <source>
        <dbReference type="Proteomes" id="UP000193396"/>
    </source>
</evidence>
<organism evidence="1 2">
    <name type="scientific">Thalassospira alkalitolerans</name>
    <dbReference type="NCBI Taxonomy" id="1293890"/>
    <lineage>
        <taxon>Bacteria</taxon>
        <taxon>Pseudomonadati</taxon>
        <taxon>Pseudomonadota</taxon>
        <taxon>Alphaproteobacteria</taxon>
        <taxon>Rhodospirillales</taxon>
        <taxon>Thalassospiraceae</taxon>
        <taxon>Thalassospira</taxon>
    </lineage>
</organism>
<evidence type="ECO:0000313" key="1">
    <source>
        <dbReference type="EMBL" id="OSQ49976.1"/>
    </source>
</evidence>
<proteinExistence type="predicted"/>
<dbReference type="Proteomes" id="UP000193396">
    <property type="component" value="Unassembled WGS sequence"/>
</dbReference>
<gene>
    <name evidence="1" type="ORF">TALK_00195</name>
</gene>
<dbReference type="EMBL" id="JFKB01000001">
    <property type="protein sequence ID" value="OSQ49976.1"/>
    <property type="molecule type" value="Genomic_DNA"/>
</dbReference>
<dbReference type="AlphaFoldDB" id="A0A1Y2LFW1"/>
<accession>A0A1Y2LFW1</accession>
<name>A0A1Y2LFW1_9PROT</name>
<comment type="caution">
    <text evidence="1">The sequence shown here is derived from an EMBL/GenBank/DDBJ whole genome shotgun (WGS) entry which is preliminary data.</text>
</comment>
<dbReference type="RefSeq" id="WP_085614679.1">
    <property type="nucleotide sequence ID" value="NZ_JBLXAE010000009.1"/>
</dbReference>
<reference evidence="1 2" key="1">
    <citation type="submission" date="2014-03" db="EMBL/GenBank/DDBJ databases">
        <title>The draft genome sequence of Thalassospira alkalitolerans JCM 18968.</title>
        <authorList>
            <person name="Lai Q."/>
            <person name="Shao Z."/>
        </authorList>
    </citation>
    <scope>NUCLEOTIDE SEQUENCE [LARGE SCALE GENOMIC DNA]</scope>
    <source>
        <strain evidence="1 2">JCM 18968</strain>
    </source>
</reference>
<keyword evidence="2" id="KW-1185">Reference proteome</keyword>